<name>A0A1W0E4U8_9MICR</name>
<keyword evidence="1" id="KW-0647">Proteasome</keyword>
<dbReference type="GO" id="GO:0006511">
    <property type="term" value="P:ubiquitin-dependent protein catabolic process"/>
    <property type="evidence" value="ECO:0007669"/>
    <property type="project" value="InterPro"/>
</dbReference>
<reference evidence="3 4" key="1">
    <citation type="journal article" date="2017" name="Environ. Microbiol.">
        <title>Decay of the glycolytic pathway and adaptation to intranuclear parasitism within Enterocytozoonidae microsporidia.</title>
        <authorList>
            <person name="Wiredu Boakye D."/>
            <person name="Jaroenlak P."/>
            <person name="Prachumwat A."/>
            <person name="Williams T.A."/>
            <person name="Bateman K.S."/>
            <person name="Itsathitphaisarn O."/>
            <person name="Sritunyalucksana K."/>
            <person name="Paszkiewicz K.H."/>
            <person name="Moore K.A."/>
            <person name="Stentiford G.D."/>
            <person name="Williams B.A."/>
        </authorList>
    </citation>
    <scope>NUCLEOTIDE SEQUENCE [LARGE SCALE GENOMIC DNA]</scope>
    <source>
        <strain evidence="3 4">TH1</strain>
    </source>
</reference>
<sequence length="219" mass="25200">MSFETSTRYFGPDGRLYQVEYAQHASDQGGLVCLNIYNDKIYVFYDNKQINNLQILDDRIVSLRKNMFLLFSGVKPDSYNLIESCKNKIINHKLNCDEDLTVEELTGFISEFKQWYTVSRTYRPLGLKTVVFGFDEGKPKIYVVEADGNFAEYEKCAVGSKADKIYEKFEDIGEFSALKALITVTPKDAKNIRGFEIENNNDIKEIDAKLLQEKINGFE</sequence>
<accession>A0A1W0E4U8</accession>
<dbReference type="VEuPathDB" id="MicrosporidiaDB:EHP00_1117"/>
<feature type="domain" description="Proteasome alpha-type subunits" evidence="2">
    <location>
        <begin position="3"/>
        <end position="25"/>
    </location>
</feature>
<dbReference type="InterPro" id="IPR050115">
    <property type="entry name" value="Proteasome_alpha"/>
</dbReference>
<dbReference type="InterPro" id="IPR000426">
    <property type="entry name" value="Proteasome_asu_N"/>
</dbReference>
<dbReference type="AlphaFoldDB" id="A0A1W0E4U8"/>
<dbReference type="OrthoDB" id="431557at2759"/>
<dbReference type="Proteomes" id="UP000192758">
    <property type="component" value="Unassembled WGS sequence"/>
</dbReference>
<dbReference type="EMBL" id="MNPJ01000021">
    <property type="protein sequence ID" value="OQS54285.1"/>
    <property type="molecule type" value="Genomic_DNA"/>
</dbReference>
<dbReference type="GO" id="GO:0019773">
    <property type="term" value="C:proteasome core complex, alpha-subunit complex"/>
    <property type="evidence" value="ECO:0007669"/>
    <property type="project" value="InterPro"/>
</dbReference>
<evidence type="ECO:0000313" key="4">
    <source>
        <dbReference type="Proteomes" id="UP000192758"/>
    </source>
</evidence>
<gene>
    <name evidence="3" type="primary">psma7-a</name>
    <name evidence="3" type="ORF">EHP00_1117</name>
</gene>
<dbReference type="InterPro" id="IPR029055">
    <property type="entry name" value="Ntn_hydrolases_N"/>
</dbReference>
<evidence type="ECO:0000313" key="3">
    <source>
        <dbReference type="EMBL" id="OQS54285.1"/>
    </source>
</evidence>
<dbReference type="Pfam" id="PF10584">
    <property type="entry name" value="Proteasome_A_N"/>
    <property type="match status" value="1"/>
</dbReference>
<comment type="caution">
    <text evidence="3">The sequence shown here is derived from an EMBL/GenBank/DDBJ whole genome shotgun (WGS) entry which is preliminary data.</text>
</comment>
<protein>
    <submittedName>
        <fullName evidence="3">Psma7-a</fullName>
    </submittedName>
</protein>
<dbReference type="InterPro" id="IPR001353">
    <property type="entry name" value="Proteasome_sua/b"/>
</dbReference>
<dbReference type="STRING" id="646526.A0A1W0E4U8"/>
<keyword evidence="4" id="KW-1185">Reference proteome</keyword>
<evidence type="ECO:0000259" key="2">
    <source>
        <dbReference type="SMART" id="SM00948"/>
    </source>
</evidence>
<dbReference type="Pfam" id="PF00227">
    <property type="entry name" value="Proteasome"/>
    <property type="match status" value="1"/>
</dbReference>
<organism evidence="3 4">
    <name type="scientific">Ecytonucleospora hepatopenaei</name>
    <dbReference type="NCBI Taxonomy" id="646526"/>
    <lineage>
        <taxon>Eukaryota</taxon>
        <taxon>Fungi</taxon>
        <taxon>Fungi incertae sedis</taxon>
        <taxon>Microsporidia</taxon>
        <taxon>Enterocytozoonidae</taxon>
        <taxon>Ecytonucleospora</taxon>
    </lineage>
</organism>
<dbReference type="Gene3D" id="3.60.20.10">
    <property type="entry name" value="Glutamine Phosphoribosylpyrophosphate, subunit 1, domain 1"/>
    <property type="match status" value="1"/>
</dbReference>
<dbReference type="SMART" id="SM00948">
    <property type="entry name" value="Proteasome_A_N"/>
    <property type="match status" value="1"/>
</dbReference>
<proteinExistence type="predicted"/>
<evidence type="ECO:0000256" key="1">
    <source>
        <dbReference type="ARBA" id="ARBA00022942"/>
    </source>
</evidence>
<dbReference type="PANTHER" id="PTHR11599">
    <property type="entry name" value="PROTEASOME SUBUNIT ALPHA/BETA"/>
    <property type="match status" value="1"/>
</dbReference>
<dbReference type="SUPFAM" id="SSF56235">
    <property type="entry name" value="N-terminal nucleophile aminohydrolases (Ntn hydrolases)"/>
    <property type="match status" value="1"/>
</dbReference>